<comment type="caution">
    <text evidence="7">The sequence shown here is derived from an EMBL/GenBank/DDBJ whole genome shotgun (WGS) entry which is preliminary data.</text>
</comment>
<dbReference type="PANTHER" id="PTHR30632:SF0">
    <property type="entry name" value="SULFATE-BINDING PROTEIN"/>
    <property type="match status" value="1"/>
</dbReference>
<dbReference type="GO" id="GO:0030973">
    <property type="term" value="F:molybdate ion binding"/>
    <property type="evidence" value="ECO:0007669"/>
    <property type="project" value="UniProtKB-ARBA"/>
</dbReference>
<dbReference type="PANTHER" id="PTHR30632">
    <property type="entry name" value="MOLYBDATE-BINDING PERIPLASMIC PROTEIN"/>
    <property type="match status" value="1"/>
</dbReference>
<dbReference type="FunFam" id="3.40.190.10:FF:000035">
    <property type="entry name" value="Molybdate ABC transporter substrate-binding protein"/>
    <property type="match status" value="1"/>
</dbReference>
<sequence>MRQKEEKMRKRMAVLGITGILAAGLLAGCSSGSEESVSGSSQSASGTADSSQEVQDSSSASGEEGAAESGEQEIMVSAAASLTDVLNELAEKYKEQDPGMEIAFTFGGSGALQTQIEEGAPVDLFFSAAEENMDALEEEGLIDTETRKDVLKNEIVLIAPLGDPEVSSFENILDSDPQIALGEPESVPAGKYAQEIFENLGIWEGVQSHTVFASNVREVLSWVEAGEADCGVVYATDAMTSDQVQVVCNAPEGGPEVLYPAAVLKDCANPEGAKEFLDYLTGDEAMKAFEAYGFTVLE</sequence>
<dbReference type="Proteomes" id="UP000886890">
    <property type="component" value="Unassembled WGS sequence"/>
</dbReference>
<keyword evidence="3 5" id="KW-0479">Metal-binding</keyword>
<feature type="binding site" evidence="5">
    <location>
        <position position="109"/>
    </location>
    <ligand>
        <name>molybdate</name>
        <dbReference type="ChEBI" id="CHEBI:36264"/>
    </ligand>
</feature>
<evidence type="ECO:0000256" key="6">
    <source>
        <dbReference type="SAM" id="MobiDB-lite"/>
    </source>
</evidence>
<evidence type="ECO:0000256" key="3">
    <source>
        <dbReference type="ARBA" id="ARBA00022723"/>
    </source>
</evidence>
<dbReference type="NCBIfam" id="TIGR01256">
    <property type="entry name" value="modA"/>
    <property type="match status" value="1"/>
</dbReference>
<feature type="compositionally biased region" description="Low complexity" evidence="6">
    <location>
        <begin position="30"/>
        <end position="69"/>
    </location>
</feature>
<dbReference type="Gene3D" id="3.40.190.10">
    <property type="entry name" value="Periplasmic binding protein-like II"/>
    <property type="match status" value="2"/>
</dbReference>
<dbReference type="SUPFAM" id="SSF53850">
    <property type="entry name" value="Periplasmic binding protein-like II"/>
    <property type="match status" value="1"/>
</dbReference>
<dbReference type="PIRSF" id="PIRSF004846">
    <property type="entry name" value="ModA"/>
    <property type="match status" value="1"/>
</dbReference>
<protein>
    <submittedName>
        <fullName evidence="7">Molybdate ABC transporter substrate-binding protein</fullName>
    </submittedName>
</protein>
<gene>
    <name evidence="7" type="primary">modA</name>
    <name evidence="7" type="ORF">H9734_03625</name>
</gene>
<dbReference type="GO" id="GO:0015689">
    <property type="term" value="P:molybdate ion transport"/>
    <property type="evidence" value="ECO:0007669"/>
    <property type="project" value="InterPro"/>
</dbReference>
<comment type="similarity">
    <text evidence="1">Belongs to the bacterial solute-binding protein ModA family.</text>
</comment>
<dbReference type="GO" id="GO:1901359">
    <property type="term" value="F:tungstate binding"/>
    <property type="evidence" value="ECO:0007669"/>
    <property type="project" value="UniProtKB-ARBA"/>
</dbReference>
<feature type="region of interest" description="Disordered" evidence="6">
    <location>
        <begin position="30"/>
        <end position="71"/>
    </location>
</feature>
<dbReference type="GO" id="GO:0046872">
    <property type="term" value="F:metal ion binding"/>
    <property type="evidence" value="ECO:0007669"/>
    <property type="project" value="UniProtKB-KW"/>
</dbReference>
<proteinExistence type="inferred from homology"/>
<evidence type="ECO:0000313" key="7">
    <source>
        <dbReference type="EMBL" id="HIX76672.1"/>
    </source>
</evidence>
<dbReference type="InterPro" id="IPR005950">
    <property type="entry name" value="ModA"/>
</dbReference>
<evidence type="ECO:0000256" key="5">
    <source>
        <dbReference type="PIRSR" id="PIRSR004846-1"/>
    </source>
</evidence>
<feature type="binding site" evidence="5">
    <location>
        <position position="189"/>
    </location>
    <ligand>
        <name>molybdate</name>
        <dbReference type="ChEBI" id="CHEBI:36264"/>
    </ligand>
</feature>
<dbReference type="PROSITE" id="PS51257">
    <property type="entry name" value="PROKAR_LIPOPROTEIN"/>
    <property type="match status" value="1"/>
</dbReference>
<dbReference type="EMBL" id="DXEK01000059">
    <property type="protein sequence ID" value="HIX76672.1"/>
    <property type="molecule type" value="Genomic_DNA"/>
</dbReference>
<evidence type="ECO:0000256" key="4">
    <source>
        <dbReference type="ARBA" id="ARBA00022729"/>
    </source>
</evidence>
<reference evidence="7" key="2">
    <citation type="submission" date="2021-04" db="EMBL/GenBank/DDBJ databases">
        <authorList>
            <person name="Gilroy R."/>
        </authorList>
    </citation>
    <scope>NUCLEOTIDE SEQUENCE</scope>
    <source>
        <strain evidence="7">CHK183-1962</strain>
    </source>
</reference>
<dbReference type="CDD" id="cd13537">
    <property type="entry name" value="PBP2_YvgL_like"/>
    <property type="match status" value="1"/>
</dbReference>
<dbReference type="InterPro" id="IPR050682">
    <property type="entry name" value="ModA/WtpA"/>
</dbReference>
<reference evidence="7" key="1">
    <citation type="journal article" date="2021" name="PeerJ">
        <title>Extensive microbial diversity within the chicken gut microbiome revealed by metagenomics and culture.</title>
        <authorList>
            <person name="Gilroy R."/>
            <person name="Ravi A."/>
            <person name="Getino M."/>
            <person name="Pursley I."/>
            <person name="Horton D.L."/>
            <person name="Alikhan N.F."/>
            <person name="Baker D."/>
            <person name="Gharbi K."/>
            <person name="Hall N."/>
            <person name="Watson M."/>
            <person name="Adriaenssens E.M."/>
            <person name="Foster-Nyarko E."/>
            <person name="Jarju S."/>
            <person name="Secka A."/>
            <person name="Antonio M."/>
            <person name="Oren A."/>
            <person name="Chaudhuri R.R."/>
            <person name="La Ragione R."/>
            <person name="Hildebrand F."/>
            <person name="Pallen M.J."/>
        </authorList>
    </citation>
    <scope>NUCLEOTIDE SEQUENCE</scope>
    <source>
        <strain evidence="7">CHK183-1962</strain>
    </source>
</reference>
<dbReference type="Pfam" id="PF13531">
    <property type="entry name" value="SBP_bac_11"/>
    <property type="match status" value="1"/>
</dbReference>
<evidence type="ECO:0000256" key="2">
    <source>
        <dbReference type="ARBA" id="ARBA00022505"/>
    </source>
</evidence>
<dbReference type="AlphaFoldDB" id="A0A9D1XCS2"/>
<name>A0A9D1XCS2_9FIRM</name>
<feature type="binding site" evidence="5">
    <location>
        <position position="216"/>
    </location>
    <ligand>
        <name>molybdate</name>
        <dbReference type="ChEBI" id="CHEBI:36264"/>
    </ligand>
</feature>
<accession>A0A9D1XCS2</accession>
<dbReference type="InterPro" id="IPR041879">
    <property type="entry name" value="YvgL-like_PBP2"/>
</dbReference>
<evidence type="ECO:0000256" key="1">
    <source>
        <dbReference type="ARBA" id="ARBA00009175"/>
    </source>
</evidence>
<feature type="binding site" evidence="5">
    <location>
        <position position="81"/>
    </location>
    <ligand>
        <name>molybdate</name>
        <dbReference type="ChEBI" id="CHEBI:36264"/>
    </ligand>
</feature>
<organism evidence="7 8">
    <name type="scientific">Candidatus Fusicatenibacter merdavium</name>
    <dbReference type="NCBI Taxonomy" id="2838600"/>
    <lineage>
        <taxon>Bacteria</taxon>
        <taxon>Bacillati</taxon>
        <taxon>Bacillota</taxon>
        <taxon>Clostridia</taxon>
        <taxon>Lachnospirales</taxon>
        <taxon>Lachnospiraceae</taxon>
        <taxon>Fusicatenibacter</taxon>
    </lineage>
</organism>
<keyword evidence="4" id="KW-0732">Signal</keyword>
<keyword evidence="2 5" id="KW-0500">Molybdenum</keyword>
<feature type="binding site" evidence="5">
    <location>
        <position position="234"/>
    </location>
    <ligand>
        <name>molybdate</name>
        <dbReference type="ChEBI" id="CHEBI:36264"/>
    </ligand>
</feature>
<evidence type="ECO:0000313" key="8">
    <source>
        <dbReference type="Proteomes" id="UP000886890"/>
    </source>
</evidence>